<protein>
    <submittedName>
        <fullName evidence="1">Uncharacterized protein</fullName>
    </submittedName>
</protein>
<accession>A0A4Y7RL15</accession>
<keyword evidence="2" id="KW-1185">Reference proteome</keyword>
<gene>
    <name evidence="1" type="ORF">Pmgp_03203</name>
</gene>
<evidence type="ECO:0000313" key="1">
    <source>
        <dbReference type="EMBL" id="TEB09382.1"/>
    </source>
</evidence>
<dbReference type="Proteomes" id="UP000297597">
    <property type="component" value="Unassembled WGS sequence"/>
</dbReference>
<dbReference type="AlphaFoldDB" id="A0A4Y7RL15"/>
<dbReference type="OrthoDB" id="7767370at2"/>
<proteinExistence type="predicted"/>
<sequence>MVIPAIDKKKKPELASQISRDGSKIYKLDKNGSKLGEINLSGPGGQSLAWADQYFWVGGEKLYKYDMNGNIVGQIYAAAVGNWALTWDGKYLWTIQRTCEGWNDPKIYKIEIKNDGILK</sequence>
<comment type="caution">
    <text evidence="1">The sequence shown here is derived from an EMBL/GenBank/DDBJ whole genome shotgun (WGS) entry which is preliminary data.</text>
</comment>
<evidence type="ECO:0000313" key="2">
    <source>
        <dbReference type="Proteomes" id="UP000297597"/>
    </source>
</evidence>
<dbReference type="RefSeq" id="WP_153189228.1">
    <property type="nucleotide sequence ID" value="NZ_QFFZ01000050.1"/>
</dbReference>
<name>A0A4Y7RL15_9FIRM</name>
<dbReference type="SUPFAM" id="SSF63825">
    <property type="entry name" value="YWTD domain"/>
    <property type="match status" value="1"/>
</dbReference>
<organism evidence="1 2">
    <name type="scientific">Pelotomaculum propionicicum</name>
    <dbReference type="NCBI Taxonomy" id="258475"/>
    <lineage>
        <taxon>Bacteria</taxon>
        <taxon>Bacillati</taxon>
        <taxon>Bacillota</taxon>
        <taxon>Clostridia</taxon>
        <taxon>Eubacteriales</taxon>
        <taxon>Desulfotomaculaceae</taxon>
        <taxon>Pelotomaculum</taxon>
    </lineage>
</organism>
<reference evidence="1 2" key="1">
    <citation type="journal article" date="2018" name="Environ. Microbiol.">
        <title>Novel energy conservation strategies and behaviour of Pelotomaculum schinkii driving syntrophic propionate catabolism.</title>
        <authorList>
            <person name="Hidalgo-Ahumada C.A.P."/>
            <person name="Nobu M.K."/>
            <person name="Narihiro T."/>
            <person name="Tamaki H."/>
            <person name="Liu W.T."/>
            <person name="Kamagata Y."/>
            <person name="Stams A.J.M."/>
            <person name="Imachi H."/>
            <person name="Sousa D.Z."/>
        </authorList>
    </citation>
    <scope>NUCLEOTIDE SEQUENCE [LARGE SCALE GENOMIC DNA]</scope>
    <source>
        <strain evidence="1 2">MGP</strain>
    </source>
</reference>
<dbReference type="EMBL" id="QFFZ01000050">
    <property type="protein sequence ID" value="TEB09382.1"/>
    <property type="molecule type" value="Genomic_DNA"/>
</dbReference>